<dbReference type="CDD" id="cd07812">
    <property type="entry name" value="SRPBCC"/>
    <property type="match status" value="1"/>
</dbReference>
<evidence type="ECO:0000313" key="1">
    <source>
        <dbReference type="EMBL" id="KAA1400035.1"/>
    </source>
</evidence>
<dbReference type="OrthoDB" id="4618973at2"/>
<dbReference type="AlphaFoldDB" id="A0A5M4FKB4"/>
<dbReference type="SUPFAM" id="SSF55961">
    <property type="entry name" value="Bet v1-like"/>
    <property type="match status" value="1"/>
</dbReference>
<sequence length="161" mass="17821">MGQPPLESTTRISATPDEVWAAVSDVKAMPRRSPELVGMWLFGKPKAGRRGINLNRRKGFVWPTTSRIVQWKPPANDNGSGAFRFHVWPTNVDWSYEIEPDEGGTRLTERRTALPNPSPSVRWAARFALGGADAHDSELCDGMDRTLAAIKSEVEAPLTSH</sequence>
<dbReference type="InterPro" id="IPR023393">
    <property type="entry name" value="START-like_dom_sf"/>
</dbReference>
<proteinExistence type="predicted"/>
<gene>
    <name evidence="1" type="ORF">ESP70_004615</name>
</gene>
<evidence type="ECO:0000313" key="2">
    <source>
        <dbReference type="Proteomes" id="UP000380867"/>
    </source>
</evidence>
<accession>A0A5M4FKB4</accession>
<dbReference type="InterPro" id="IPR019587">
    <property type="entry name" value="Polyketide_cyclase/dehydratase"/>
</dbReference>
<protein>
    <submittedName>
        <fullName evidence="1">SRPBCC family protein</fullName>
    </submittedName>
</protein>
<name>A0A5M4FKB4_9ACTN</name>
<dbReference type="EMBL" id="SDPQ02000001">
    <property type="protein sequence ID" value="KAA1400035.1"/>
    <property type="molecule type" value="Genomic_DNA"/>
</dbReference>
<dbReference type="RefSeq" id="WP_149688140.1">
    <property type="nucleotide sequence ID" value="NZ_SDPQ02000001.1"/>
</dbReference>
<organism evidence="1 2">
    <name type="scientific">Aeromicrobium ginsengisoli</name>
    <dbReference type="NCBI Taxonomy" id="363867"/>
    <lineage>
        <taxon>Bacteria</taxon>
        <taxon>Bacillati</taxon>
        <taxon>Actinomycetota</taxon>
        <taxon>Actinomycetes</taxon>
        <taxon>Propionibacteriales</taxon>
        <taxon>Nocardioidaceae</taxon>
        <taxon>Aeromicrobium</taxon>
    </lineage>
</organism>
<dbReference type="Gene3D" id="3.30.530.20">
    <property type="match status" value="1"/>
</dbReference>
<comment type="caution">
    <text evidence="1">The sequence shown here is derived from an EMBL/GenBank/DDBJ whole genome shotgun (WGS) entry which is preliminary data.</text>
</comment>
<keyword evidence="2" id="KW-1185">Reference proteome</keyword>
<reference evidence="1" key="1">
    <citation type="submission" date="2019-09" db="EMBL/GenBank/DDBJ databases">
        <authorList>
            <person name="Li J."/>
        </authorList>
    </citation>
    <scope>NUCLEOTIDE SEQUENCE [LARGE SCALE GENOMIC DNA]</scope>
    <source>
        <strain evidence="1">JCM 14732</strain>
    </source>
</reference>
<dbReference type="Proteomes" id="UP000380867">
    <property type="component" value="Unassembled WGS sequence"/>
</dbReference>
<dbReference type="Pfam" id="PF10604">
    <property type="entry name" value="Polyketide_cyc2"/>
    <property type="match status" value="1"/>
</dbReference>